<dbReference type="EMBL" id="VSRR010081190">
    <property type="protein sequence ID" value="MPC89490.1"/>
    <property type="molecule type" value="Genomic_DNA"/>
</dbReference>
<keyword evidence="2" id="KW-1185">Reference proteome</keyword>
<name>A0A5B7IY99_PORTR</name>
<gene>
    <name evidence="1" type="ORF">E2C01_084441</name>
</gene>
<dbReference type="AlphaFoldDB" id="A0A5B7IY99"/>
<protein>
    <submittedName>
        <fullName evidence="1">Uncharacterized protein</fullName>
    </submittedName>
</protein>
<evidence type="ECO:0000313" key="1">
    <source>
        <dbReference type="EMBL" id="MPC89490.1"/>
    </source>
</evidence>
<comment type="caution">
    <text evidence="1">The sequence shown here is derived from an EMBL/GenBank/DDBJ whole genome shotgun (WGS) entry which is preliminary data.</text>
</comment>
<dbReference type="Proteomes" id="UP000324222">
    <property type="component" value="Unassembled WGS sequence"/>
</dbReference>
<organism evidence="1 2">
    <name type="scientific">Portunus trituberculatus</name>
    <name type="common">Swimming crab</name>
    <name type="synonym">Neptunus trituberculatus</name>
    <dbReference type="NCBI Taxonomy" id="210409"/>
    <lineage>
        <taxon>Eukaryota</taxon>
        <taxon>Metazoa</taxon>
        <taxon>Ecdysozoa</taxon>
        <taxon>Arthropoda</taxon>
        <taxon>Crustacea</taxon>
        <taxon>Multicrustacea</taxon>
        <taxon>Malacostraca</taxon>
        <taxon>Eumalacostraca</taxon>
        <taxon>Eucarida</taxon>
        <taxon>Decapoda</taxon>
        <taxon>Pleocyemata</taxon>
        <taxon>Brachyura</taxon>
        <taxon>Eubrachyura</taxon>
        <taxon>Portunoidea</taxon>
        <taxon>Portunidae</taxon>
        <taxon>Portuninae</taxon>
        <taxon>Portunus</taxon>
    </lineage>
</organism>
<sequence>MQGAQLMHLQGRRLSYLQIDLVYAANLDRVREAEDYPEHSLVHHSLGEGCSGGESWVDGGR</sequence>
<proteinExistence type="predicted"/>
<evidence type="ECO:0000313" key="2">
    <source>
        <dbReference type="Proteomes" id="UP000324222"/>
    </source>
</evidence>
<reference evidence="1 2" key="1">
    <citation type="submission" date="2019-05" db="EMBL/GenBank/DDBJ databases">
        <title>Another draft genome of Portunus trituberculatus and its Hox gene families provides insights of decapod evolution.</title>
        <authorList>
            <person name="Jeong J.-H."/>
            <person name="Song I."/>
            <person name="Kim S."/>
            <person name="Choi T."/>
            <person name="Kim D."/>
            <person name="Ryu S."/>
            <person name="Kim W."/>
        </authorList>
    </citation>
    <scope>NUCLEOTIDE SEQUENCE [LARGE SCALE GENOMIC DNA]</scope>
    <source>
        <tissue evidence="1">Muscle</tissue>
    </source>
</reference>
<accession>A0A5B7IY99</accession>